<keyword evidence="2" id="KW-1133">Transmembrane helix</keyword>
<feature type="transmembrane region" description="Helical" evidence="2">
    <location>
        <begin position="509"/>
        <end position="531"/>
    </location>
</feature>
<feature type="compositionally biased region" description="Acidic residues" evidence="1">
    <location>
        <begin position="278"/>
        <end position="304"/>
    </location>
</feature>
<feature type="region of interest" description="Disordered" evidence="1">
    <location>
        <begin position="546"/>
        <end position="565"/>
    </location>
</feature>
<name>A0A518INS7_9BACT</name>
<proteinExistence type="predicted"/>
<feature type="region of interest" description="Disordered" evidence="1">
    <location>
        <begin position="65"/>
        <end position="85"/>
    </location>
</feature>
<feature type="compositionally biased region" description="Acidic residues" evidence="1">
    <location>
        <begin position="73"/>
        <end position="85"/>
    </location>
</feature>
<dbReference type="EMBL" id="CP036318">
    <property type="protein sequence ID" value="QDV54712.1"/>
    <property type="molecule type" value="Genomic_DNA"/>
</dbReference>
<reference evidence="3 4" key="1">
    <citation type="submission" date="2019-02" db="EMBL/GenBank/DDBJ databases">
        <title>Deep-cultivation of Planctomycetes and their phenomic and genomic characterization uncovers novel biology.</title>
        <authorList>
            <person name="Wiegand S."/>
            <person name="Jogler M."/>
            <person name="Boedeker C."/>
            <person name="Pinto D."/>
            <person name="Vollmers J."/>
            <person name="Rivas-Marin E."/>
            <person name="Kohn T."/>
            <person name="Peeters S.H."/>
            <person name="Heuer A."/>
            <person name="Rast P."/>
            <person name="Oberbeckmann S."/>
            <person name="Bunk B."/>
            <person name="Jeske O."/>
            <person name="Meyerdierks A."/>
            <person name="Storesund J.E."/>
            <person name="Kallscheuer N."/>
            <person name="Luecker S."/>
            <person name="Lage O.M."/>
            <person name="Pohl T."/>
            <person name="Merkel B.J."/>
            <person name="Hornburger P."/>
            <person name="Mueller R.-W."/>
            <person name="Bruemmer F."/>
            <person name="Labrenz M."/>
            <person name="Spormann A.M."/>
            <person name="Op den Camp H."/>
            <person name="Overmann J."/>
            <person name="Amann R."/>
            <person name="Jetten M.S.M."/>
            <person name="Mascher T."/>
            <person name="Medema M.H."/>
            <person name="Devos D.P."/>
            <person name="Kaster A.-K."/>
            <person name="Ovreas L."/>
            <person name="Rohde M."/>
            <person name="Galperin M.Y."/>
            <person name="Jogler C."/>
        </authorList>
    </citation>
    <scope>NUCLEOTIDE SEQUENCE [LARGE SCALE GENOMIC DNA]</scope>
    <source>
        <strain evidence="3 4">Mal33</strain>
    </source>
</reference>
<evidence type="ECO:0000256" key="2">
    <source>
        <dbReference type="SAM" id="Phobius"/>
    </source>
</evidence>
<sequence length="794" mass="85054">MNVVHCPGCAQSLQLPENASPDMTLQCPHCGAVHQVDKFLLASPSEPASEAAEPEVVFNEQAQEEFSQGEILADSDPEATEQDDQELELLSFDEDIEELPMIEIEEDGEEEELPSFEVEPVALDEMSADASQSADDAADEALPMIDLGMGDDVEETPRFEAEPAAPGETSADEDADDAVPMIDLEMDDEAEQTPNFEAEPVAFGEVSDDDASQPIDVDAAATDDDEPLMIELETDDPAVAEAAADPVVVDSELDVEPIVAADDANEDEAVELPSIEFDASDSGEPEPDLEDEAATELVESEEPVSAESLAPESLTTESDDAEAPLVADQSESAVPLGFTEFDRESDTEIADESEPTVDDMQPVAAATPAAPKRSRVASLVMQIVCPECNDPVRMPESPAASDAMVRCPWCGQTNPLNRFADQLAPALQLVSPVADSVDTAVAAVPSRESSNQWSAEDANVDVATAPRQDDAYATFDDSPMLASEGFDMSAHGLQPRPRRRQKPSIVKMLIQWFGGGVLGIGGALAILYFGFPEKFPKFLPFQPPVNRSSSTEGSNGEFVPRSAQPNNDFGGAGFVVENEDNELLESIELPAADAPAAEDESEAIVQATEAAPPVEPKRPPSFVEQRLEAAREALAMTVETDPESSEFTVNRNSLYRSMAELAEAVSDNPFSKHPKREAARLMAELAKTPALMKSLGGLAPYWLTSSRRTSDGIFLVAKLGGKTKAQSRPGYHSIQLARYIGESADAEPITLFGLLDDLLPYQDQTVMILAVIENNAADIKGDGSLLKLSSIQPL</sequence>
<organism evidence="3 4">
    <name type="scientific">Rosistilla oblonga</name>
    <dbReference type="NCBI Taxonomy" id="2527990"/>
    <lineage>
        <taxon>Bacteria</taxon>
        <taxon>Pseudomonadati</taxon>
        <taxon>Planctomycetota</taxon>
        <taxon>Planctomycetia</taxon>
        <taxon>Pirellulales</taxon>
        <taxon>Pirellulaceae</taxon>
        <taxon>Rosistilla</taxon>
    </lineage>
</organism>
<keyword evidence="4" id="KW-1185">Reference proteome</keyword>
<dbReference type="AlphaFoldDB" id="A0A518INS7"/>
<evidence type="ECO:0000313" key="4">
    <source>
        <dbReference type="Proteomes" id="UP000316770"/>
    </source>
</evidence>
<dbReference type="Proteomes" id="UP000316770">
    <property type="component" value="Chromosome"/>
</dbReference>
<feature type="region of interest" description="Disordered" evidence="1">
    <location>
        <begin position="260"/>
        <end position="358"/>
    </location>
</feature>
<dbReference type="RefSeq" id="WP_145282362.1">
    <property type="nucleotide sequence ID" value="NZ_CP036318.1"/>
</dbReference>
<gene>
    <name evidence="3" type="ORF">Mal33_06690</name>
</gene>
<feature type="compositionally biased region" description="Acidic residues" evidence="1">
    <location>
        <begin position="347"/>
        <end position="357"/>
    </location>
</feature>
<protein>
    <submittedName>
        <fullName evidence="3">Uncharacterized protein</fullName>
    </submittedName>
</protein>
<evidence type="ECO:0000256" key="1">
    <source>
        <dbReference type="SAM" id="MobiDB-lite"/>
    </source>
</evidence>
<evidence type="ECO:0000313" key="3">
    <source>
        <dbReference type="EMBL" id="QDV54712.1"/>
    </source>
</evidence>
<keyword evidence="2" id="KW-0472">Membrane</keyword>
<accession>A0A518INS7</accession>
<keyword evidence="2" id="KW-0812">Transmembrane</keyword>
<feature type="region of interest" description="Disordered" evidence="1">
    <location>
        <begin position="150"/>
        <end position="178"/>
    </location>
</feature>